<evidence type="ECO:0000313" key="2">
    <source>
        <dbReference type="EMBL" id="MDB8614817.1"/>
    </source>
</evidence>
<dbReference type="EMBL" id="JAQMJT010000021">
    <property type="protein sequence ID" value="MDB8614817.1"/>
    <property type="molecule type" value="Genomic_DNA"/>
</dbReference>
<organism evidence="2 3">
    <name type="scientific">Streptococcus salivarius</name>
    <dbReference type="NCBI Taxonomy" id="1304"/>
    <lineage>
        <taxon>Bacteria</taxon>
        <taxon>Bacillati</taxon>
        <taxon>Bacillota</taxon>
        <taxon>Bacilli</taxon>
        <taxon>Lactobacillales</taxon>
        <taxon>Streptococcaceae</taxon>
        <taxon>Streptococcus</taxon>
    </lineage>
</organism>
<comment type="caution">
    <text evidence="2">The sequence shown here is derived from an EMBL/GenBank/DDBJ whole genome shotgun (WGS) entry which is preliminary data.</text>
</comment>
<dbReference type="Gene3D" id="1.10.260.40">
    <property type="entry name" value="lambda repressor-like DNA-binding domains"/>
    <property type="match status" value="1"/>
</dbReference>
<dbReference type="PROSITE" id="PS50943">
    <property type="entry name" value="HTH_CROC1"/>
    <property type="match status" value="1"/>
</dbReference>
<dbReference type="InterPro" id="IPR010982">
    <property type="entry name" value="Lambda_DNA-bd_dom_sf"/>
</dbReference>
<dbReference type="SUPFAM" id="SSF47413">
    <property type="entry name" value="lambda repressor-like DNA-binding domains"/>
    <property type="match status" value="1"/>
</dbReference>
<feature type="domain" description="HTH cro/C1-type" evidence="1">
    <location>
        <begin position="25"/>
        <end position="81"/>
    </location>
</feature>
<dbReference type="RefSeq" id="WP_195918030.1">
    <property type="nucleotide sequence ID" value="NZ_JADOZZ010000004.1"/>
</dbReference>
<dbReference type="SMART" id="SM00530">
    <property type="entry name" value="HTH_XRE"/>
    <property type="match status" value="1"/>
</dbReference>
<dbReference type="InterPro" id="IPR001387">
    <property type="entry name" value="Cro/C1-type_HTH"/>
</dbReference>
<sequence>MTEMTVKKYLEPYYTLDRVALGSILETARKELNRPLSLQDVANRIGVFKGTVNNYEKGRSIPKEPQFSMLCKLYKIDKVDLINKTTILDRDKVLSKRYELLSTIRELQKEAAELKLLLETEKGESND</sequence>
<dbReference type="GO" id="GO:0003677">
    <property type="term" value="F:DNA binding"/>
    <property type="evidence" value="ECO:0007669"/>
    <property type="project" value="InterPro"/>
</dbReference>
<dbReference type="CDD" id="cd00093">
    <property type="entry name" value="HTH_XRE"/>
    <property type="match status" value="1"/>
</dbReference>
<gene>
    <name evidence="2" type="ORF">PNU26_10605</name>
</gene>
<dbReference type="Pfam" id="PF13560">
    <property type="entry name" value="HTH_31"/>
    <property type="match status" value="1"/>
</dbReference>
<name>A0AAW6D7V6_STRSL</name>
<proteinExistence type="predicted"/>
<reference evidence="2" key="1">
    <citation type="submission" date="2023-01" db="EMBL/GenBank/DDBJ databases">
        <title>Human gut microbiome strain richness.</title>
        <authorList>
            <person name="Chen-Liaw A."/>
        </authorList>
    </citation>
    <scope>NUCLEOTIDE SEQUENCE</scope>
    <source>
        <strain evidence="2">1001095st1_G4_1001095IJ_161003</strain>
    </source>
</reference>
<evidence type="ECO:0000313" key="3">
    <source>
        <dbReference type="Proteomes" id="UP001210204"/>
    </source>
</evidence>
<dbReference type="AlphaFoldDB" id="A0AAW6D7V6"/>
<evidence type="ECO:0000259" key="1">
    <source>
        <dbReference type="PROSITE" id="PS50943"/>
    </source>
</evidence>
<dbReference type="Proteomes" id="UP001210204">
    <property type="component" value="Unassembled WGS sequence"/>
</dbReference>
<protein>
    <submittedName>
        <fullName evidence="2">Helix-turn-helix transcriptional regulator</fullName>
    </submittedName>
</protein>
<accession>A0AAW6D7V6</accession>